<proteinExistence type="predicted"/>
<organism evidence="1 2">
    <name type="scientific">Arthrobacter alpinus</name>
    <dbReference type="NCBI Taxonomy" id="656366"/>
    <lineage>
        <taxon>Bacteria</taxon>
        <taxon>Bacillati</taxon>
        <taxon>Actinomycetota</taxon>
        <taxon>Actinomycetes</taxon>
        <taxon>Micrococcales</taxon>
        <taxon>Micrococcaceae</taxon>
        <taxon>Arthrobacter</taxon>
    </lineage>
</organism>
<sequence length="488" mass="54729">MSSYSTFRQAVRRYAPSELIVFASAHAARHLDPFNGGSPGQWTRGYAPWFYSALARESILYGNEFRSRRLSDRDMVELRNLFMDAPVGIENSEGENIVARLLQGISYEQFPYQTNVKQELARSYLLFAGELYDGGRPLFPRPNDWAPVLGGTISEALSASFVFAIGAHQNHGIIDPAWLDTIWADDLEMVVPRAVAAAVLDCLSSTVEQAKIDAQTVIRDPFAYPRYAYNPLVRTPIVDFGPGPRFAPQPYFIQTAMTAENLYYRGIQVWEPNQFGKSVGLRVQDYVGRQLCHTGRLDVRPEFRWTRNRVGGIDSSDWFVVTPSATILIECKSVRTNPGMRSGTQEGLIATAAKLERAFEQINENALQLRTGNVQFNHLPTDRQLIGLVVTAEPLYVANSAEVREMLPKAQIPILTISLRDLETLAVLSPEMLGDALCSLVDRESETYIVTLGLRDVLPEGFEIPENALLDRAFEDAILPRLRDRPRN</sequence>
<reference evidence="1 2" key="1">
    <citation type="submission" date="2016-10" db="EMBL/GenBank/DDBJ databases">
        <authorList>
            <person name="de Groot N.N."/>
        </authorList>
    </citation>
    <scope>NUCLEOTIDE SEQUENCE [LARGE SCALE GENOMIC DNA]</scope>
    <source>
        <strain evidence="1 2">DSM 22274</strain>
    </source>
</reference>
<evidence type="ECO:0000313" key="2">
    <source>
        <dbReference type="Proteomes" id="UP000182725"/>
    </source>
</evidence>
<dbReference type="AlphaFoldDB" id="A0A1H5PDU3"/>
<gene>
    <name evidence="1" type="ORF">SAMN04489740_4075</name>
</gene>
<dbReference type="Proteomes" id="UP000182725">
    <property type="component" value="Unassembled WGS sequence"/>
</dbReference>
<protein>
    <submittedName>
        <fullName evidence="1">Uncharacterized protein</fullName>
    </submittedName>
</protein>
<dbReference type="EMBL" id="FNTV01000002">
    <property type="protein sequence ID" value="SEF11177.1"/>
    <property type="molecule type" value="Genomic_DNA"/>
</dbReference>
<accession>A0A1H5PDU3</accession>
<evidence type="ECO:0000313" key="1">
    <source>
        <dbReference type="EMBL" id="SEF11177.1"/>
    </source>
</evidence>
<name>A0A1H5PDU3_9MICC</name>